<feature type="transmembrane region" description="Helical" evidence="8">
    <location>
        <begin position="117"/>
        <end position="137"/>
    </location>
</feature>
<evidence type="ECO:0000256" key="8">
    <source>
        <dbReference type="SAM" id="Phobius"/>
    </source>
</evidence>
<dbReference type="PANTHER" id="PTHR34390">
    <property type="entry name" value="UPF0442 PROTEIN YJJB-RELATED"/>
    <property type="match status" value="1"/>
</dbReference>
<keyword evidence="2" id="KW-1003">Cell membrane</keyword>
<keyword evidence="4 8" id="KW-0812">Transmembrane</keyword>
<accession>A0A4Z0XWX9</accession>
<keyword evidence="5 8" id="KW-1133">Transmembrane helix</keyword>
<evidence type="ECO:0000313" key="10">
    <source>
        <dbReference type="EMBL" id="TGJ75904.1"/>
    </source>
</evidence>
<dbReference type="InterPro" id="IPR050539">
    <property type="entry name" value="ThrE_Dicarb/AminoAcid_Exp"/>
</dbReference>
<feature type="transmembrane region" description="Helical" evidence="8">
    <location>
        <begin position="28"/>
        <end position="46"/>
    </location>
</feature>
<dbReference type="RefSeq" id="WP_135660125.1">
    <property type="nucleotide sequence ID" value="NZ_JAJUFJ010000018.1"/>
</dbReference>
<dbReference type="AlphaFoldDB" id="A0A4Z0XWX9"/>
<feature type="transmembrane region" description="Helical" evidence="8">
    <location>
        <begin position="6"/>
        <end position="23"/>
    </location>
</feature>
<dbReference type="OrthoDB" id="9810047at2"/>
<protein>
    <recommendedName>
        <fullName evidence="9">Threonine/Serine exporter ThrE domain-containing protein</fullName>
    </recommendedName>
</protein>
<keyword evidence="3" id="KW-0997">Cell inner membrane</keyword>
<keyword evidence="6 8" id="KW-0472">Membrane</keyword>
<dbReference type="Proteomes" id="UP000297714">
    <property type="component" value="Unassembled WGS sequence"/>
</dbReference>
<comment type="similarity">
    <text evidence="7">Belongs to the ThrE exporter (TC 2.A.79) family.</text>
</comment>
<evidence type="ECO:0000256" key="7">
    <source>
        <dbReference type="ARBA" id="ARBA00034125"/>
    </source>
</evidence>
<feature type="transmembrane region" description="Helical" evidence="8">
    <location>
        <begin position="52"/>
        <end position="70"/>
    </location>
</feature>
<feature type="transmembrane region" description="Helical" evidence="8">
    <location>
        <begin position="77"/>
        <end position="97"/>
    </location>
</feature>
<feature type="domain" description="Threonine/Serine exporter ThrE" evidence="9">
    <location>
        <begin position="7"/>
        <end position="132"/>
    </location>
</feature>
<evidence type="ECO:0000259" key="9">
    <source>
        <dbReference type="Pfam" id="PF12821"/>
    </source>
</evidence>
<dbReference type="PANTHER" id="PTHR34390:SF1">
    <property type="entry name" value="SUCCINATE TRANSPORTER SUBUNIT YJJB-RELATED"/>
    <property type="match status" value="1"/>
</dbReference>
<evidence type="ECO:0000256" key="4">
    <source>
        <dbReference type="ARBA" id="ARBA00022692"/>
    </source>
</evidence>
<dbReference type="EMBL" id="SRMQ01000009">
    <property type="protein sequence ID" value="TGJ75904.1"/>
    <property type="molecule type" value="Genomic_DNA"/>
</dbReference>
<comment type="caution">
    <text evidence="10">The sequence shown here is derived from an EMBL/GenBank/DDBJ whole genome shotgun (WGS) entry which is preliminary data.</text>
</comment>
<evidence type="ECO:0000256" key="2">
    <source>
        <dbReference type="ARBA" id="ARBA00022475"/>
    </source>
</evidence>
<evidence type="ECO:0000256" key="3">
    <source>
        <dbReference type="ARBA" id="ARBA00022519"/>
    </source>
</evidence>
<evidence type="ECO:0000256" key="6">
    <source>
        <dbReference type="ARBA" id="ARBA00023136"/>
    </source>
</evidence>
<sequence length="146" mass="16043">MTDFIPCIWAFLACIPFGAVMNLRGKTLLFASLGGGIGWFFYLFSNPLQNDIMQYFVATIAISVYSEIMARLFKMPVTGFLLAAMLPMVPGGGIYYTMEYCVIGNNEMFIETGIHTLGIAGALAVGTLLVSSLVRLWHIVTQGRKI</sequence>
<dbReference type="Pfam" id="PF12821">
    <property type="entry name" value="ThrE_2"/>
    <property type="match status" value="1"/>
</dbReference>
<dbReference type="InterPro" id="IPR024528">
    <property type="entry name" value="ThrE_2"/>
</dbReference>
<name>A0A4Z0XWX9_9FIRM</name>
<gene>
    <name evidence="10" type="ORF">CAGA_18700</name>
</gene>
<proteinExistence type="inferred from homology"/>
<evidence type="ECO:0000313" key="11">
    <source>
        <dbReference type="Proteomes" id="UP000297714"/>
    </source>
</evidence>
<dbReference type="GO" id="GO:0005886">
    <property type="term" value="C:plasma membrane"/>
    <property type="evidence" value="ECO:0007669"/>
    <property type="project" value="UniProtKB-SubCell"/>
</dbReference>
<comment type="subcellular location">
    <subcellularLocation>
        <location evidence="1">Cell membrane</location>
        <topology evidence="1">Multi-pass membrane protein</topology>
    </subcellularLocation>
</comment>
<evidence type="ECO:0000256" key="1">
    <source>
        <dbReference type="ARBA" id="ARBA00004651"/>
    </source>
</evidence>
<keyword evidence="11" id="KW-1185">Reference proteome</keyword>
<dbReference type="GO" id="GO:0015744">
    <property type="term" value="P:succinate transport"/>
    <property type="evidence" value="ECO:0007669"/>
    <property type="project" value="TreeGrafter"/>
</dbReference>
<reference evidence="10 11" key="1">
    <citation type="submission" date="2019-04" db="EMBL/GenBank/DDBJ databases">
        <authorList>
            <person name="Poehlein A."/>
            <person name="Bengelsdorf F.R."/>
            <person name="Duerre P."/>
            <person name="Daniel R."/>
        </authorList>
    </citation>
    <scope>NUCLEOTIDE SEQUENCE [LARGE SCALE GENOMIC DNA]</scope>
    <source>
        <strain evidence="10 11">BS-1</strain>
    </source>
</reference>
<evidence type="ECO:0000256" key="5">
    <source>
        <dbReference type="ARBA" id="ARBA00022989"/>
    </source>
</evidence>
<organism evidence="10 11">
    <name type="scientific">Caproiciproducens galactitolivorans</name>
    <dbReference type="NCBI Taxonomy" id="642589"/>
    <lineage>
        <taxon>Bacteria</taxon>
        <taxon>Bacillati</taxon>
        <taxon>Bacillota</taxon>
        <taxon>Clostridia</taxon>
        <taxon>Eubacteriales</taxon>
        <taxon>Acutalibacteraceae</taxon>
        <taxon>Caproiciproducens</taxon>
    </lineage>
</organism>